<dbReference type="Proteomes" id="UP000669317">
    <property type="component" value="Unassembled WGS sequence"/>
</dbReference>
<dbReference type="EMBL" id="JAGIKT010000095">
    <property type="protein sequence ID" value="MBP0115728.1"/>
    <property type="molecule type" value="Genomic_DNA"/>
</dbReference>
<evidence type="ECO:0000313" key="3">
    <source>
        <dbReference type="Proteomes" id="UP000669317"/>
    </source>
</evidence>
<keyword evidence="1" id="KW-0732">Signal</keyword>
<dbReference type="InterPro" id="IPR025355">
    <property type="entry name" value="DUF4259"/>
</dbReference>
<sequence>MLIAYCAVLLCPAPVSSGGWAADTLSNDNASDLLDQIVPNGSVESIRSALDAALSPVSTIGDETASRALAAAELVAAMMGNPAAHLPAPSRKWAALHSIDANRDLIDSAVRAVDRILKDSGAQELMREGGAKNLRDWQVSVTNLQARLSR</sequence>
<feature type="signal peptide" evidence="1">
    <location>
        <begin position="1"/>
        <end position="21"/>
    </location>
</feature>
<gene>
    <name evidence="2" type="ORF">JWS04_32610</name>
</gene>
<feature type="chain" id="PRO_5047132959" evidence="1">
    <location>
        <begin position="22"/>
        <end position="150"/>
    </location>
</feature>
<evidence type="ECO:0000313" key="2">
    <source>
        <dbReference type="EMBL" id="MBP0115728.1"/>
    </source>
</evidence>
<protein>
    <submittedName>
        <fullName evidence="2">DUF4259 domain-containing protein</fullName>
    </submittedName>
</protein>
<keyword evidence="3" id="KW-1185">Reference proteome</keyword>
<organism evidence="2 3">
    <name type="scientific">Bradyrhizobium vignae</name>
    <dbReference type="NCBI Taxonomy" id="1549949"/>
    <lineage>
        <taxon>Bacteria</taxon>
        <taxon>Pseudomonadati</taxon>
        <taxon>Pseudomonadota</taxon>
        <taxon>Alphaproteobacteria</taxon>
        <taxon>Hyphomicrobiales</taxon>
        <taxon>Nitrobacteraceae</taxon>
        <taxon>Bradyrhizobium</taxon>
    </lineage>
</organism>
<dbReference type="RefSeq" id="WP_209296434.1">
    <property type="nucleotide sequence ID" value="NZ_JAGIKT010000095.1"/>
</dbReference>
<reference evidence="2 3" key="1">
    <citation type="submission" date="2021-03" db="EMBL/GenBank/DDBJ databases">
        <title>Genome Sequence of Bradyrhizobium vignae strain ISRA400.</title>
        <authorList>
            <person name="Tisa L.S."/>
            <person name="Svistoonoff S."/>
            <person name="Hocher V."/>
            <person name="Fall S."/>
            <person name="Zaiya A."/>
            <person name="Naing D."/>
            <person name="Niang N."/>
            <person name="Diouf A."/>
            <person name="Dasylva M.C."/>
            <person name="Toure O."/>
            <person name="Gueye M."/>
            <person name="Gully D."/>
            <person name="Tisseyre P."/>
            <person name="Simpson S."/>
            <person name="Morris K."/>
            <person name="Thomas W.K."/>
        </authorList>
    </citation>
    <scope>NUCLEOTIDE SEQUENCE [LARGE SCALE GENOMIC DNA]</scope>
    <source>
        <strain evidence="2 3">ISRA400</strain>
    </source>
</reference>
<proteinExistence type="predicted"/>
<dbReference type="Pfam" id="PF14078">
    <property type="entry name" value="DUF4259"/>
    <property type="match status" value="1"/>
</dbReference>
<evidence type="ECO:0000256" key="1">
    <source>
        <dbReference type="SAM" id="SignalP"/>
    </source>
</evidence>
<name>A0ABS4A5P7_9BRAD</name>
<accession>A0ABS4A5P7</accession>
<comment type="caution">
    <text evidence="2">The sequence shown here is derived from an EMBL/GenBank/DDBJ whole genome shotgun (WGS) entry which is preliminary data.</text>
</comment>